<proteinExistence type="predicted"/>
<accession>A0ABC8SRX6</accession>
<dbReference type="AlphaFoldDB" id="A0ABC8SRX6"/>
<protein>
    <submittedName>
        <fullName evidence="2">Uncharacterized protein</fullName>
    </submittedName>
</protein>
<gene>
    <name evidence="1" type="ORF">ILEXP_LOCUS28539</name>
    <name evidence="2" type="ORF">ILEXP_LOCUS28541</name>
</gene>
<comment type="caution">
    <text evidence="2">The sequence shown here is derived from an EMBL/GenBank/DDBJ whole genome shotgun (WGS) entry which is preliminary data.</text>
</comment>
<sequence>MGSVKKLAKKVMFDRESSQYECLPRERELQLPSAAPTGFFSLAMLERRDDNSWCQPERPYDEFGFEQSNGLVVPFSVTAFQEVVNAVECCNGRFDFGNLVDEFI</sequence>
<keyword evidence="3" id="KW-1185">Reference proteome</keyword>
<organism evidence="2 3">
    <name type="scientific">Ilex paraguariensis</name>
    <name type="common">yerba mate</name>
    <dbReference type="NCBI Taxonomy" id="185542"/>
    <lineage>
        <taxon>Eukaryota</taxon>
        <taxon>Viridiplantae</taxon>
        <taxon>Streptophyta</taxon>
        <taxon>Embryophyta</taxon>
        <taxon>Tracheophyta</taxon>
        <taxon>Spermatophyta</taxon>
        <taxon>Magnoliopsida</taxon>
        <taxon>eudicotyledons</taxon>
        <taxon>Gunneridae</taxon>
        <taxon>Pentapetalae</taxon>
        <taxon>asterids</taxon>
        <taxon>campanulids</taxon>
        <taxon>Aquifoliales</taxon>
        <taxon>Aquifoliaceae</taxon>
        <taxon>Ilex</taxon>
    </lineage>
</organism>
<name>A0ABC8SRX6_9AQUA</name>
<reference evidence="2 3" key="1">
    <citation type="submission" date="2024-02" db="EMBL/GenBank/DDBJ databases">
        <authorList>
            <person name="Vignale AGUSTIN F."/>
            <person name="Sosa J E."/>
            <person name="Modenutti C."/>
        </authorList>
    </citation>
    <scope>NUCLEOTIDE SEQUENCE [LARGE SCALE GENOMIC DNA]</scope>
</reference>
<dbReference type="EMBL" id="CAUOFW020003414">
    <property type="protein sequence ID" value="CAK9159830.1"/>
    <property type="molecule type" value="Genomic_DNA"/>
</dbReference>
<evidence type="ECO:0000313" key="1">
    <source>
        <dbReference type="EMBL" id="CAK9159828.1"/>
    </source>
</evidence>
<evidence type="ECO:0000313" key="2">
    <source>
        <dbReference type="EMBL" id="CAK9159830.1"/>
    </source>
</evidence>
<dbReference type="Proteomes" id="UP001642360">
    <property type="component" value="Unassembled WGS sequence"/>
</dbReference>
<dbReference type="EMBL" id="CAUOFW020003414">
    <property type="protein sequence ID" value="CAK9159828.1"/>
    <property type="molecule type" value="Genomic_DNA"/>
</dbReference>
<evidence type="ECO:0000313" key="3">
    <source>
        <dbReference type="Proteomes" id="UP001642360"/>
    </source>
</evidence>